<comment type="caution">
    <text evidence="3">The sequence shown here is derived from an EMBL/GenBank/DDBJ whole genome shotgun (WGS) entry which is preliminary data.</text>
</comment>
<name>A0AAE1MB87_9FABA</name>
<sequence length="116" mass="13133">MGTSILDALNVRVEGSSDRVLVLAHGFGTDQSAWQRILPYFTRRYTVILFDLICAGSVNPDHFDFRRYTILDAYVDDLLDILENKAGAFVGFGFINMDLSCTCMPQLQQFQSNKRS</sequence>
<dbReference type="EMBL" id="JAWXYG010000016">
    <property type="protein sequence ID" value="KAK4253286.1"/>
    <property type="molecule type" value="Genomic_DNA"/>
</dbReference>
<evidence type="ECO:0000313" key="4">
    <source>
        <dbReference type="Proteomes" id="UP001293593"/>
    </source>
</evidence>
<evidence type="ECO:0000259" key="2">
    <source>
        <dbReference type="Pfam" id="PF12697"/>
    </source>
</evidence>
<dbReference type="SUPFAM" id="SSF53474">
    <property type="entry name" value="alpha/beta-Hydrolases"/>
    <property type="match status" value="1"/>
</dbReference>
<dbReference type="InterPro" id="IPR000073">
    <property type="entry name" value="AB_hydrolase_1"/>
</dbReference>
<dbReference type="InterPro" id="IPR029058">
    <property type="entry name" value="AB_hydrolase_fold"/>
</dbReference>
<protein>
    <recommendedName>
        <fullName evidence="2">AB hydrolase-1 domain-containing protein</fullName>
    </recommendedName>
</protein>
<comment type="similarity">
    <text evidence="1">Belongs to the AB hydrolase superfamily.</text>
</comment>
<dbReference type="Gene3D" id="3.40.50.1820">
    <property type="entry name" value="alpha/beta hydrolase"/>
    <property type="match status" value="1"/>
</dbReference>
<feature type="domain" description="AB hydrolase-1" evidence="2">
    <location>
        <begin position="21"/>
        <end position="90"/>
    </location>
</feature>
<evidence type="ECO:0000313" key="3">
    <source>
        <dbReference type="EMBL" id="KAK4253286.1"/>
    </source>
</evidence>
<gene>
    <name evidence="3" type="ORF">QN277_010610</name>
</gene>
<dbReference type="Pfam" id="PF12697">
    <property type="entry name" value="Abhydrolase_6"/>
    <property type="match status" value="1"/>
</dbReference>
<evidence type="ECO:0000256" key="1">
    <source>
        <dbReference type="ARBA" id="ARBA00008645"/>
    </source>
</evidence>
<dbReference type="AlphaFoldDB" id="A0AAE1MB87"/>
<reference evidence="3" key="1">
    <citation type="submission" date="2023-10" db="EMBL/GenBank/DDBJ databases">
        <title>Chromosome-level genome of the transformable northern wattle, Acacia crassicarpa.</title>
        <authorList>
            <person name="Massaro I."/>
            <person name="Sinha N.R."/>
            <person name="Poethig S."/>
            <person name="Leichty A.R."/>
        </authorList>
    </citation>
    <scope>NUCLEOTIDE SEQUENCE</scope>
    <source>
        <strain evidence="3">Acra3RX</strain>
        <tissue evidence="3">Leaf</tissue>
    </source>
</reference>
<dbReference type="PANTHER" id="PTHR43039">
    <property type="entry name" value="ESTERASE-RELATED"/>
    <property type="match status" value="1"/>
</dbReference>
<keyword evidence="4" id="KW-1185">Reference proteome</keyword>
<proteinExistence type="inferred from homology"/>
<dbReference type="Proteomes" id="UP001293593">
    <property type="component" value="Unassembled WGS sequence"/>
</dbReference>
<organism evidence="3 4">
    <name type="scientific">Acacia crassicarpa</name>
    <name type="common">northern wattle</name>
    <dbReference type="NCBI Taxonomy" id="499986"/>
    <lineage>
        <taxon>Eukaryota</taxon>
        <taxon>Viridiplantae</taxon>
        <taxon>Streptophyta</taxon>
        <taxon>Embryophyta</taxon>
        <taxon>Tracheophyta</taxon>
        <taxon>Spermatophyta</taxon>
        <taxon>Magnoliopsida</taxon>
        <taxon>eudicotyledons</taxon>
        <taxon>Gunneridae</taxon>
        <taxon>Pentapetalae</taxon>
        <taxon>rosids</taxon>
        <taxon>fabids</taxon>
        <taxon>Fabales</taxon>
        <taxon>Fabaceae</taxon>
        <taxon>Caesalpinioideae</taxon>
        <taxon>mimosoid clade</taxon>
        <taxon>Acacieae</taxon>
        <taxon>Acacia</taxon>
    </lineage>
</organism>
<accession>A0AAE1MB87</accession>